<dbReference type="AlphaFoldDB" id="A0A0A2MIC3"/>
<organism evidence="1 2">
    <name type="scientific">Flavobacterium subsaxonicum WB 4.1-42 = DSM 21790</name>
    <dbReference type="NCBI Taxonomy" id="1121898"/>
    <lineage>
        <taxon>Bacteria</taxon>
        <taxon>Pseudomonadati</taxon>
        <taxon>Bacteroidota</taxon>
        <taxon>Flavobacteriia</taxon>
        <taxon>Flavobacteriales</taxon>
        <taxon>Flavobacteriaceae</taxon>
        <taxon>Flavobacterium</taxon>
    </lineage>
</organism>
<dbReference type="RefSeq" id="WP_026992627.1">
    <property type="nucleotide sequence ID" value="NZ_JRLY01000024.1"/>
</dbReference>
<dbReference type="Proteomes" id="UP000030111">
    <property type="component" value="Unassembled WGS sequence"/>
</dbReference>
<proteinExistence type="predicted"/>
<evidence type="ECO:0000313" key="1">
    <source>
        <dbReference type="EMBL" id="KGO91173.1"/>
    </source>
</evidence>
<name>A0A0A2MIC3_9FLAO</name>
<keyword evidence="2" id="KW-1185">Reference proteome</keyword>
<reference evidence="1 2" key="1">
    <citation type="submission" date="2013-09" db="EMBL/GenBank/DDBJ databases">
        <authorList>
            <person name="Zeng Z."/>
            <person name="Chen C."/>
        </authorList>
    </citation>
    <scope>NUCLEOTIDE SEQUENCE [LARGE SCALE GENOMIC DNA]</scope>
    <source>
        <strain evidence="1 2">WB 4.1-42</strain>
    </source>
</reference>
<accession>A0A0A2MIC3</accession>
<protein>
    <submittedName>
        <fullName evidence="1">Uncharacterized protein</fullName>
    </submittedName>
</protein>
<sequence>MEVATARNKIIIIKILSYISVQDIFKYFGLLMLLLLSYSCNSKSISTQKENYVSVKCFTKGESAIKLYKTPTDSLARDTLVSLAGEEYCWYIIEFEDTKNGRYKIKNIEVKPSCRAVKLPKYNGLWIDKSNDLFIESVYHSFKNDDVLSLYLNPDKNSEKMLTNEYHRFNFLDFKNSWVKVSYLEDGILKVGWMTPEDQCCAPWTECPQVN</sequence>
<dbReference type="EMBL" id="JRLY01000024">
    <property type="protein sequence ID" value="KGO91173.1"/>
    <property type="molecule type" value="Genomic_DNA"/>
</dbReference>
<comment type="caution">
    <text evidence="1">The sequence shown here is derived from an EMBL/GenBank/DDBJ whole genome shotgun (WGS) entry which is preliminary data.</text>
</comment>
<gene>
    <name evidence="1" type="ORF">Q766_19625</name>
</gene>
<evidence type="ECO:0000313" key="2">
    <source>
        <dbReference type="Proteomes" id="UP000030111"/>
    </source>
</evidence>